<evidence type="ECO:0000256" key="1">
    <source>
        <dbReference type="ARBA" id="ARBA00022723"/>
    </source>
</evidence>
<dbReference type="InterPro" id="IPR001303">
    <property type="entry name" value="Aldolase_II/adducin_N"/>
</dbReference>
<protein>
    <recommendedName>
        <fullName evidence="3">Class II aldolase/adducin N-terminal domain-containing protein</fullName>
    </recommendedName>
</protein>
<dbReference type="Pfam" id="PF00596">
    <property type="entry name" value="Aldolase_II"/>
    <property type="match status" value="1"/>
</dbReference>
<dbReference type="Proteomes" id="UP000799537">
    <property type="component" value="Unassembled WGS sequence"/>
</dbReference>
<gene>
    <name evidence="4" type="ORF">M409DRAFT_29059</name>
</gene>
<name>A0A6A6C0E1_ZASCE</name>
<dbReference type="PANTHER" id="PTHR22789:SF0">
    <property type="entry name" value="3-OXO-TETRONATE 4-PHOSPHATE DECARBOXYLASE-RELATED"/>
    <property type="match status" value="1"/>
</dbReference>
<keyword evidence="1" id="KW-0479">Metal-binding</keyword>
<dbReference type="GO" id="GO:0016832">
    <property type="term" value="F:aldehyde-lyase activity"/>
    <property type="evidence" value="ECO:0007669"/>
    <property type="project" value="TreeGrafter"/>
</dbReference>
<dbReference type="SUPFAM" id="SSF53639">
    <property type="entry name" value="AraD/HMP-PK domain-like"/>
    <property type="match status" value="1"/>
</dbReference>
<dbReference type="RefSeq" id="XP_033661324.1">
    <property type="nucleotide sequence ID" value="XM_033809292.1"/>
</dbReference>
<evidence type="ECO:0000259" key="3">
    <source>
        <dbReference type="SMART" id="SM01007"/>
    </source>
</evidence>
<dbReference type="GO" id="GO:0005829">
    <property type="term" value="C:cytosol"/>
    <property type="evidence" value="ECO:0007669"/>
    <property type="project" value="TreeGrafter"/>
</dbReference>
<evidence type="ECO:0000313" key="5">
    <source>
        <dbReference type="Proteomes" id="UP000799537"/>
    </source>
</evidence>
<dbReference type="GO" id="GO:0019323">
    <property type="term" value="P:pentose catabolic process"/>
    <property type="evidence" value="ECO:0007669"/>
    <property type="project" value="TreeGrafter"/>
</dbReference>
<dbReference type="GeneID" id="54562564"/>
<sequence length="300" mass="33116">MANLNAPLRDSLSRLITANHILDHHGLVDAFGHISLRDPEDPSKFYMTGQQSPAFIANETDLAHYNISDGSPMKSVDRESGAQPCSERFCHSGIMKRFPGVNAVVYSPSPVVLAVGVSGVGLRPVVHMAGFLGKKVPVFDIGDVYDELEASSSLSMQRNMLVNSNDLGDGLARYSSKSSHSGDAALPDYTVLLQRGHGFYTWGETVEEAVYRAIYTQQNAKIQMSATDFSVVASGELKIQFLDEQEAKDCAVMNKASAVKAWMYWRRLVESNPTYRNDLTNKLITAGTYRKTHTNRMEPF</sequence>
<dbReference type="PANTHER" id="PTHR22789">
    <property type="entry name" value="FUCULOSE PHOSPHATE ALDOLASE"/>
    <property type="match status" value="1"/>
</dbReference>
<dbReference type="Gene3D" id="3.40.225.10">
    <property type="entry name" value="Class II aldolase/adducin N-terminal domain"/>
    <property type="match status" value="1"/>
</dbReference>
<keyword evidence="5" id="KW-1185">Reference proteome</keyword>
<feature type="domain" description="Class II aldolase/adducin N-terminal" evidence="3">
    <location>
        <begin position="13"/>
        <end position="224"/>
    </location>
</feature>
<dbReference type="EMBL" id="ML993626">
    <property type="protein sequence ID" value="KAF2160435.1"/>
    <property type="molecule type" value="Genomic_DNA"/>
</dbReference>
<evidence type="ECO:0000313" key="4">
    <source>
        <dbReference type="EMBL" id="KAF2160435.1"/>
    </source>
</evidence>
<dbReference type="SMART" id="SM01007">
    <property type="entry name" value="Aldolase_II"/>
    <property type="match status" value="1"/>
</dbReference>
<dbReference type="InterPro" id="IPR036409">
    <property type="entry name" value="Aldolase_II/adducin_N_sf"/>
</dbReference>
<reference evidence="4" key="1">
    <citation type="journal article" date="2020" name="Stud. Mycol.">
        <title>101 Dothideomycetes genomes: a test case for predicting lifestyles and emergence of pathogens.</title>
        <authorList>
            <person name="Haridas S."/>
            <person name="Albert R."/>
            <person name="Binder M."/>
            <person name="Bloem J."/>
            <person name="Labutti K."/>
            <person name="Salamov A."/>
            <person name="Andreopoulos B."/>
            <person name="Baker S."/>
            <person name="Barry K."/>
            <person name="Bills G."/>
            <person name="Bluhm B."/>
            <person name="Cannon C."/>
            <person name="Castanera R."/>
            <person name="Culley D."/>
            <person name="Daum C."/>
            <person name="Ezra D."/>
            <person name="Gonzalez J."/>
            <person name="Henrissat B."/>
            <person name="Kuo A."/>
            <person name="Liang C."/>
            <person name="Lipzen A."/>
            <person name="Lutzoni F."/>
            <person name="Magnuson J."/>
            <person name="Mondo S."/>
            <person name="Nolan M."/>
            <person name="Ohm R."/>
            <person name="Pangilinan J."/>
            <person name="Park H.-J."/>
            <person name="Ramirez L."/>
            <person name="Alfaro M."/>
            <person name="Sun H."/>
            <person name="Tritt A."/>
            <person name="Yoshinaga Y."/>
            <person name="Zwiers L.-H."/>
            <person name="Turgeon B."/>
            <person name="Goodwin S."/>
            <person name="Spatafora J."/>
            <person name="Crous P."/>
            <person name="Grigoriev I."/>
        </authorList>
    </citation>
    <scope>NUCLEOTIDE SEQUENCE</scope>
    <source>
        <strain evidence="4">ATCC 36951</strain>
    </source>
</reference>
<dbReference type="InterPro" id="IPR050197">
    <property type="entry name" value="Aldolase_class_II_sugar_metab"/>
</dbReference>
<dbReference type="OrthoDB" id="2932980at2759"/>
<dbReference type="GO" id="GO:0046872">
    <property type="term" value="F:metal ion binding"/>
    <property type="evidence" value="ECO:0007669"/>
    <property type="project" value="UniProtKB-KW"/>
</dbReference>
<evidence type="ECO:0000256" key="2">
    <source>
        <dbReference type="ARBA" id="ARBA00023239"/>
    </source>
</evidence>
<accession>A0A6A6C0E1</accession>
<proteinExistence type="predicted"/>
<keyword evidence="2" id="KW-0456">Lyase</keyword>
<organism evidence="4 5">
    <name type="scientific">Zasmidium cellare ATCC 36951</name>
    <dbReference type="NCBI Taxonomy" id="1080233"/>
    <lineage>
        <taxon>Eukaryota</taxon>
        <taxon>Fungi</taxon>
        <taxon>Dikarya</taxon>
        <taxon>Ascomycota</taxon>
        <taxon>Pezizomycotina</taxon>
        <taxon>Dothideomycetes</taxon>
        <taxon>Dothideomycetidae</taxon>
        <taxon>Mycosphaerellales</taxon>
        <taxon>Mycosphaerellaceae</taxon>
        <taxon>Zasmidium</taxon>
    </lineage>
</organism>
<dbReference type="AlphaFoldDB" id="A0A6A6C0E1"/>